<evidence type="ECO:0000313" key="2">
    <source>
        <dbReference type="EMBL" id="BAB98092.1"/>
    </source>
</evidence>
<dbReference type="EMBL" id="BA000036">
    <property type="protein sequence ID" value="BAB98092.1"/>
    <property type="molecule type" value="Genomic_DNA"/>
</dbReference>
<feature type="region of interest" description="Disordered" evidence="1">
    <location>
        <begin position="1"/>
        <end position="25"/>
    </location>
</feature>
<organism evidence="2 3">
    <name type="scientific">Corynebacterium glutamicum (strain ATCC 13032 / DSM 20300 / JCM 1318 / BCRC 11384 / CCUG 27702 / LMG 3730 / NBRC 12168 / NCIMB 10025 / NRRL B-2784 / 534)</name>
    <dbReference type="NCBI Taxonomy" id="196627"/>
    <lineage>
        <taxon>Bacteria</taxon>
        <taxon>Bacillati</taxon>
        <taxon>Actinomycetota</taxon>
        <taxon>Actinomycetes</taxon>
        <taxon>Mycobacteriales</taxon>
        <taxon>Corynebacteriaceae</taxon>
        <taxon>Corynebacterium</taxon>
    </lineage>
</organism>
<evidence type="ECO:0000256" key="1">
    <source>
        <dbReference type="SAM" id="MobiDB-lite"/>
    </source>
</evidence>
<protein>
    <submittedName>
        <fullName evidence="2">Uncharacterized protein</fullName>
    </submittedName>
</protein>
<dbReference type="KEGG" id="cgl:Cgl0699"/>
<name>Q8NSH4_CORGL</name>
<proteinExistence type="predicted"/>
<gene>
    <name evidence="2" type="ordered locus">Cgl0699</name>
</gene>
<dbReference type="Proteomes" id="UP000000582">
    <property type="component" value="Chromosome"/>
</dbReference>
<dbReference type="PATRIC" id="fig|196627.13.peg.685"/>
<sequence>MCIESRQPISVKENKKPQGEHTMKDTTEINWQGYADGTAIREAVIHSIEREVSAGEQPTPNDLKFLGLFQHRAGYVGSLITG</sequence>
<feature type="compositionally biased region" description="Basic and acidic residues" evidence="1">
    <location>
        <begin position="12"/>
        <end position="25"/>
    </location>
</feature>
<dbReference type="BioCyc" id="CORYNE:G18NG-10261-MONOMER"/>
<reference evidence="3" key="1">
    <citation type="journal article" date="2003" name="Appl. Microbiol. Biotechnol.">
        <title>The Corynebacterium glutamicum genome: features and impacts on biotechnological processes.</title>
        <authorList>
            <person name="Ikeda M."/>
            <person name="Nakagawa S."/>
        </authorList>
    </citation>
    <scope>NUCLEOTIDE SEQUENCE [LARGE SCALE GENOMIC DNA]</scope>
    <source>
        <strain evidence="3">ATCC 13032 / DSM 20300 / BCRC 11384 / JCM 1318 / LMG 3730 / NCIMB 10025</strain>
    </source>
</reference>
<evidence type="ECO:0000313" key="3">
    <source>
        <dbReference type="Proteomes" id="UP000000582"/>
    </source>
</evidence>
<keyword evidence="3" id="KW-1185">Reference proteome</keyword>
<dbReference type="HOGENOM" id="CLU_194386_0_0_11"/>
<dbReference type="STRING" id="196627.cg0801"/>
<accession>Q8NSH4</accession>
<dbReference type="AlphaFoldDB" id="Q8NSH4"/>